<sequence>MPATASTKPAILGSFAIEEFDPNATTWKRWLQRLQGSFLVFGIEAEARVPYLLHYVGPAAFDILCDRLDPADPFTQPYDAIVQKLEEFYAPAPLEIAENYKFYQRKQMEGESVQQFVAVLHKLSIHCKFGDYLKTAFRNQLVFGLLNKKTQARLLERKDLTFDEAVSVAVTMELSEKSSEQMKTGEASTTQASIEYLRGSKIYGRTPTG</sequence>
<protein>
    <recommendedName>
        <fullName evidence="3">Retrotransposon gag domain-containing protein</fullName>
    </recommendedName>
</protein>
<evidence type="ECO:0000313" key="2">
    <source>
        <dbReference type="Proteomes" id="UP001497644"/>
    </source>
</evidence>
<gene>
    <name evidence="1" type="ORF">LPLAT_LOCUS3433</name>
</gene>
<dbReference type="PANTHER" id="PTHR33198">
    <property type="entry name" value="ANK_REP_REGION DOMAIN-CONTAINING PROTEIN-RELATED"/>
    <property type="match status" value="1"/>
</dbReference>
<evidence type="ECO:0008006" key="3">
    <source>
        <dbReference type="Google" id="ProtNLM"/>
    </source>
</evidence>
<dbReference type="PANTHER" id="PTHR33198:SF19">
    <property type="entry name" value="CCHC-TYPE DOMAIN-CONTAINING PROTEIN"/>
    <property type="match status" value="1"/>
</dbReference>
<organism evidence="1 2">
    <name type="scientific">Lasius platythorax</name>
    <dbReference type="NCBI Taxonomy" id="488582"/>
    <lineage>
        <taxon>Eukaryota</taxon>
        <taxon>Metazoa</taxon>
        <taxon>Ecdysozoa</taxon>
        <taxon>Arthropoda</taxon>
        <taxon>Hexapoda</taxon>
        <taxon>Insecta</taxon>
        <taxon>Pterygota</taxon>
        <taxon>Neoptera</taxon>
        <taxon>Endopterygota</taxon>
        <taxon>Hymenoptera</taxon>
        <taxon>Apocrita</taxon>
        <taxon>Aculeata</taxon>
        <taxon>Formicoidea</taxon>
        <taxon>Formicidae</taxon>
        <taxon>Formicinae</taxon>
        <taxon>Lasius</taxon>
        <taxon>Lasius</taxon>
    </lineage>
</organism>
<reference evidence="1" key="1">
    <citation type="submission" date="2024-04" db="EMBL/GenBank/DDBJ databases">
        <authorList>
            <consortium name="Molecular Ecology Group"/>
        </authorList>
    </citation>
    <scope>NUCLEOTIDE SEQUENCE</scope>
</reference>
<keyword evidence="2" id="KW-1185">Reference proteome</keyword>
<evidence type="ECO:0000313" key="1">
    <source>
        <dbReference type="EMBL" id="CAL1677426.1"/>
    </source>
</evidence>
<proteinExistence type="predicted"/>
<dbReference type="EMBL" id="OZ034835">
    <property type="protein sequence ID" value="CAL1677426.1"/>
    <property type="molecule type" value="Genomic_DNA"/>
</dbReference>
<dbReference type="AlphaFoldDB" id="A0AAV2NDJ7"/>
<name>A0AAV2NDJ7_9HYME</name>
<accession>A0AAV2NDJ7</accession>
<dbReference type="Proteomes" id="UP001497644">
    <property type="component" value="Chromosome 12"/>
</dbReference>